<accession>A0A212T5X6</accession>
<feature type="domain" description="4Fe-4S ferredoxin-type" evidence="5">
    <location>
        <begin position="344"/>
        <end position="373"/>
    </location>
</feature>
<dbReference type="PANTHER" id="PTHR43687:SF4">
    <property type="entry name" value="BLR5484 PROTEIN"/>
    <property type="match status" value="1"/>
</dbReference>
<dbReference type="Proteomes" id="UP000197215">
    <property type="component" value="Unassembled WGS sequence"/>
</dbReference>
<dbReference type="GO" id="GO:0046872">
    <property type="term" value="F:metal ion binding"/>
    <property type="evidence" value="ECO:0007669"/>
    <property type="project" value="UniProtKB-KW"/>
</dbReference>
<dbReference type="Gene3D" id="3.30.70.20">
    <property type="match status" value="4"/>
</dbReference>
<dbReference type="InterPro" id="IPR050572">
    <property type="entry name" value="Fe-S_Ferredoxin"/>
</dbReference>
<keyword evidence="7" id="KW-1185">Reference proteome</keyword>
<dbReference type="AlphaFoldDB" id="A0A212T5X6"/>
<evidence type="ECO:0000256" key="2">
    <source>
        <dbReference type="ARBA" id="ARBA00022723"/>
    </source>
</evidence>
<sequence>MTKKTLVCSCNQTMPLDVSQIAKGLGLEAKDLSLSNALCRQEIGAFIGASQGSDEIVLACTQEKRLFEEVASEQEKPLVAPIKFVNIRETGGWSAEAKSAMPKIAALLAKASLPDPDPVNTVSYQSGGRVLIVGPGDAAIEWAKRLSKNLSVGVLCTEGGVLPQERDFPVYSGTVKNLKGYLGSFQVEWLQENPIDLELCTRCGACVDACPESAIDLSYQIDLTKCKSHRTCVKACSSIGAINFDRVDTSRTESWDLIFDLSKDPILKMSQPPQGYFAPKGDPIDQAIAASELMGMVGEFEKPKFFSYNEKNCAHGRNGQIGCSACIDVCSTAAIESQFRDGKGIVKVNPNLCMGCGACSTVCPSGAMRYNYPSVPYQGQQIKAMSKAYKAAGAKMAPTLLLHSNSGGQELVHNLGRLAATKSNQYKGLPSHVIPFGLHHSASTGIDLWLGSLAHGFAQVVILLTGEEAPEYQQALMKQVEIAQSILDGLGYAKDAITLLQAEDAPALQKALGFLSARESLCPLATFAFANEKRETLEAALEHLMLHATKKVTAEQPLALPASSPIGGVLVNQDACTLCMSCVGACPESALRDNPEAPQLSFIERNCVQCGLCVDTCPENALTLSPRLQITEIRKKAVVLNETKPFHCISCGKPFGTLKMVELMLGKLSLHAAFSGEAMERLKMCSDCRVVDMMNKPNDNDVV</sequence>
<gene>
    <name evidence="6" type="ORF">SAMN06295916_0478</name>
</gene>
<dbReference type="PANTHER" id="PTHR43687">
    <property type="entry name" value="ADENYLYLSULFATE REDUCTASE, BETA SUBUNIT"/>
    <property type="match status" value="1"/>
</dbReference>
<evidence type="ECO:0000313" key="6">
    <source>
        <dbReference type="EMBL" id="SNC61463.1"/>
    </source>
</evidence>
<feature type="domain" description="4Fe-4S ferredoxin-type" evidence="5">
    <location>
        <begin position="191"/>
        <end position="220"/>
    </location>
</feature>
<dbReference type="SUPFAM" id="SSF54862">
    <property type="entry name" value="4Fe-4S ferredoxins"/>
    <property type="match status" value="1"/>
</dbReference>
<dbReference type="Pfam" id="PF13187">
    <property type="entry name" value="Fer4_9"/>
    <property type="match status" value="1"/>
</dbReference>
<keyword evidence="3" id="KW-0408">Iron</keyword>
<feature type="domain" description="4Fe-4S ferredoxin-type" evidence="5">
    <location>
        <begin position="598"/>
        <end position="627"/>
    </location>
</feature>
<evidence type="ECO:0000256" key="4">
    <source>
        <dbReference type="ARBA" id="ARBA00023014"/>
    </source>
</evidence>
<organism evidence="6 7">
    <name type="scientific">Polynucleobacter victoriensis</name>
    <dbReference type="NCBI Taxonomy" id="2049319"/>
    <lineage>
        <taxon>Bacteria</taxon>
        <taxon>Pseudomonadati</taxon>
        <taxon>Pseudomonadota</taxon>
        <taxon>Betaproteobacteria</taxon>
        <taxon>Burkholderiales</taxon>
        <taxon>Burkholderiaceae</taxon>
        <taxon>Polynucleobacter</taxon>
    </lineage>
</organism>
<dbReference type="InterPro" id="IPR017896">
    <property type="entry name" value="4Fe4S_Fe-S-bd"/>
</dbReference>
<dbReference type="Pfam" id="PF12838">
    <property type="entry name" value="Fer4_7"/>
    <property type="match status" value="1"/>
</dbReference>
<dbReference type="EMBL" id="FYEX01000001">
    <property type="protein sequence ID" value="SNC61463.1"/>
    <property type="molecule type" value="Genomic_DNA"/>
</dbReference>
<keyword evidence="2" id="KW-0479">Metal-binding</keyword>
<dbReference type="GO" id="GO:0051539">
    <property type="term" value="F:4 iron, 4 sulfur cluster binding"/>
    <property type="evidence" value="ECO:0007669"/>
    <property type="project" value="UniProtKB-KW"/>
</dbReference>
<dbReference type="PROSITE" id="PS00198">
    <property type="entry name" value="4FE4S_FER_1"/>
    <property type="match status" value="3"/>
</dbReference>
<evidence type="ECO:0000259" key="5">
    <source>
        <dbReference type="PROSITE" id="PS51379"/>
    </source>
</evidence>
<dbReference type="OrthoDB" id="9808559at2"/>
<evidence type="ECO:0000313" key="7">
    <source>
        <dbReference type="Proteomes" id="UP000197215"/>
    </source>
</evidence>
<dbReference type="PROSITE" id="PS51379">
    <property type="entry name" value="4FE4S_FER_2"/>
    <property type="match status" value="4"/>
</dbReference>
<keyword evidence="4" id="KW-0411">Iron-sulfur</keyword>
<protein>
    <submittedName>
        <fullName evidence="6">4Fe-4S binding domain-containing protein</fullName>
    </submittedName>
</protein>
<proteinExistence type="predicted"/>
<keyword evidence="1" id="KW-0004">4Fe-4S</keyword>
<reference evidence="6 7" key="1">
    <citation type="submission" date="2017-06" db="EMBL/GenBank/DDBJ databases">
        <authorList>
            <person name="Kim H.J."/>
            <person name="Triplett B.A."/>
        </authorList>
    </citation>
    <scope>NUCLEOTIDE SEQUENCE [LARGE SCALE GENOMIC DNA]</scope>
    <source>
        <strain evidence="6 7">MWH-VicM1</strain>
    </source>
</reference>
<dbReference type="InterPro" id="IPR017900">
    <property type="entry name" value="4Fe4S_Fe_S_CS"/>
</dbReference>
<dbReference type="Pfam" id="PF00037">
    <property type="entry name" value="Fer4"/>
    <property type="match status" value="1"/>
</dbReference>
<evidence type="ECO:0000256" key="3">
    <source>
        <dbReference type="ARBA" id="ARBA00023004"/>
    </source>
</evidence>
<name>A0A212T5X6_9BURK</name>
<feature type="domain" description="4Fe-4S ferredoxin-type" evidence="5">
    <location>
        <begin position="567"/>
        <end position="596"/>
    </location>
</feature>
<evidence type="ECO:0000256" key="1">
    <source>
        <dbReference type="ARBA" id="ARBA00022485"/>
    </source>
</evidence>